<keyword evidence="1" id="KW-0418">Kinase</keyword>
<evidence type="ECO:0000313" key="2">
    <source>
        <dbReference type="Proteomes" id="UP000717624"/>
    </source>
</evidence>
<keyword evidence="2" id="KW-1185">Reference proteome</keyword>
<dbReference type="EMBL" id="JAFBEB010000001">
    <property type="protein sequence ID" value="MBM7589052.1"/>
    <property type="molecule type" value="Genomic_DNA"/>
</dbReference>
<accession>A0A939BQZ4</accession>
<dbReference type="AlphaFoldDB" id="A0A939BQZ4"/>
<dbReference type="InterPro" id="IPR014916">
    <property type="entry name" value="KapB"/>
</dbReference>
<protein>
    <submittedName>
        <fullName evidence="1">Kinase-associated protein B</fullName>
    </submittedName>
</protein>
<comment type="caution">
    <text evidence="1">The sequence shown here is derived from an EMBL/GenBank/DDBJ whole genome shotgun (WGS) entry which is preliminary data.</text>
</comment>
<dbReference type="Pfam" id="PF08810">
    <property type="entry name" value="KapB"/>
    <property type="match status" value="1"/>
</dbReference>
<gene>
    <name evidence="1" type="ORF">JOD01_000638</name>
</gene>
<reference evidence="1" key="1">
    <citation type="submission" date="2021-01" db="EMBL/GenBank/DDBJ databases">
        <title>Genomic Encyclopedia of Type Strains, Phase IV (KMG-IV): sequencing the most valuable type-strain genomes for metagenomic binning, comparative biology and taxonomic classification.</title>
        <authorList>
            <person name="Goeker M."/>
        </authorList>
    </citation>
    <scope>NUCLEOTIDE SEQUENCE</scope>
    <source>
        <strain evidence="1">DSM 25523</strain>
    </source>
</reference>
<organism evidence="1 2">
    <name type="scientific">Brevibacillus fulvus</name>
    <dbReference type="NCBI Taxonomy" id="1125967"/>
    <lineage>
        <taxon>Bacteria</taxon>
        <taxon>Bacillati</taxon>
        <taxon>Bacillota</taxon>
        <taxon>Bacilli</taxon>
        <taxon>Bacillales</taxon>
        <taxon>Paenibacillaceae</taxon>
        <taxon>Brevibacillus</taxon>
    </lineage>
</organism>
<keyword evidence="1" id="KW-0808">Transferase</keyword>
<dbReference type="InterPro" id="IPR038080">
    <property type="entry name" value="KapB_sf"/>
</dbReference>
<dbReference type="Proteomes" id="UP000717624">
    <property type="component" value="Unassembled WGS sequence"/>
</dbReference>
<sequence>MAIDAGNAGDLVLATYKSGQYIAELIEWTPPRAVVKILAVVKHPEQGDLHHPQEVEVPLFHQRRALAYQEKAVVPIGQLQPYAGEVPDYRESLQQALLQEMRLAEKRIAFWQRSLQELTQLRQDYFGE</sequence>
<dbReference type="SUPFAM" id="SSF141251">
    <property type="entry name" value="Kinase-associated protein B-like"/>
    <property type="match status" value="1"/>
</dbReference>
<dbReference type="GO" id="GO:0016301">
    <property type="term" value="F:kinase activity"/>
    <property type="evidence" value="ECO:0007669"/>
    <property type="project" value="UniProtKB-KW"/>
</dbReference>
<dbReference type="RefSeq" id="WP_204516746.1">
    <property type="nucleotide sequence ID" value="NZ_BAABIN010000009.1"/>
</dbReference>
<proteinExistence type="predicted"/>
<evidence type="ECO:0000313" key="1">
    <source>
        <dbReference type="EMBL" id="MBM7589052.1"/>
    </source>
</evidence>
<dbReference type="Gene3D" id="2.30.30.430">
    <property type="entry name" value="Kinase associated protein B domain"/>
    <property type="match status" value="1"/>
</dbReference>
<dbReference type="SMART" id="SM01298">
    <property type="entry name" value="KapB"/>
    <property type="match status" value="1"/>
</dbReference>
<name>A0A939BQZ4_9BACL</name>